<dbReference type="Gene3D" id="1.50.10.10">
    <property type="match status" value="1"/>
</dbReference>
<dbReference type="PROSITE" id="PS51166">
    <property type="entry name" value="CBM20"/>
    <property type="match status" value="1"/>
</dbReference>
<sequence>MVSSSLSVLLAGLAATAKHVRAVSVNDFIAHEKSIALQGVLNNIGPDGSLAPGAASGLVVASPSTVNPNYYYTWTRDSALTLRMLVDELIFGNTDVQSVIDDYVTAQAVLQTVSNPSGTLLPYGLGLGEPKFNVDALIDYSNWLLDKGENEKVTEVMWPIISNDISYVGQYWNSSGYDLWEEVYGSSFFTTQNQYKSLVVASQLADKIGETCTGCVEADNILCFLQTYWNGDYLTANINVDNGRSGIDANTMLGAISVFDVAADCSHPSIQPCHSKSLASFKVFVDTFRNGSLYAINEGIPAKEGVALGRYPEDVYYNGNPWYLITQGAAEFLYDAVAQWNHQGAIGVETTSLAFFQDLYPAAKVGATYTKNTSTKKNTKGPRSKCTAPSADDAFQAIVDAATTYADSFVAIAQKYTPSNGSLSEQFNKATGQPLSAYDLTWSYASFVTMARRRAGDYPAYSWATDPVTAPSVCTASSTDGVYAAATAAGAPNVTSTCTSGVLFVVNASTYYGENIYLVGNTTDLGAWDLSNAQPLSANNYTSDRPEWYVEVQMTAGEYVSYVYVREEDCGQASIYETVNRTLLVPACDESATANSPALLTTDDAWTGAVGTSGGC</sequence>
<dbReference type="SUPFAM" id="SSF48208">
    <property type="entry name" value="Six-hairpin glycosidases"/>
    <property type="match status" value="1"/>
</dbReference>
<keyword evidence="5" id="KW-0325">Glycoprotein</keyword>
<dbReference type="EC" id="3.2.1.3" evidence="9"/>
<comment type="catalytic activity">
    <reaction evidence="1 9">
        <text>Hydrolysis of terminal (1-&gt;4)-linked alpha-D-glucose residues successively from non-reducing ends of the chains with release of beta-D-glucose.</text>
        <dbReference type="EC" id="3.2.1.3"/>
    </reaction>
</comment>
<keyword evidence="8 9" id="KW-0624">Polysaccharide degradation</keyword>
<keyword evidence="3 10" id="KW-0732">Signal</keyword>
<evidence type="ECO:0000256" key="4">
    <source>
        <dbReference type="ARBA" id="ARBA00022801"/>
    </source>
</evidence>
<dbReference type="Pfam" id="PF00686">
    <property type="entry name" value="CBM_20"/>
    <property type="match status" value="1"/>
</dbReference>
<dbReference type="InterPro" id="IPR046966">
    <property type="entry name" value="Glucoamylase_active_site"/>
</dbReference>
<dbReference type="InterPro" id="IPR012341">
    <property type="entry name" value="6hp_glycosidase-like_sf"/>
</dbReference>
<dbReference type="PANTHER" id="PTHR31616:SF12">
    <property type="entry name" value="GLUCOAMYLASE"/>
    <property type="match status" value="1"/>
</dbReference>
<gene>
    <name evidence="12" type="ORF">SBRCBS47491_003945</name>
</gene>
<feature type="chain" id="PRO_5045159452" description="Glucoamylase" evidence="10">
    <location>
        <begin position="23"/>
        <end position="616"/>
    </location>
</feature>
<dbReference type="PANTHER" id="PTHR31616">
    <property type="entry name" value="TREHALASE"/>
    <property type="match status" value="1"/>
</dbReference>
<reference evidence="12 13" key="1">
    <citation type="submission" date="2024-01" db="EMBL/GenBank/DDBJ databases">
        <authorList>
            <person name="Allen C."/>
            <person name="Tagirdzhanova G."/>
        </authorList>
    </citation>
    <scope>NUCLEOTIDE SEQUENCE [LARGE SCALE GENOMIC DNA]</scope>
</reference>
<dbReference type="InterPro" id="IPR011613">
    <property type="entry name" value="GH15-like"/>
</dbReference>
<dbReference type="PROSITE" id="PS00820">
    <property type="entry name" value="GLUCOAMYLASE"/>
    <property type="match status" value="1"/>
</dbReference>
<dbReference type="InterPro" id="IPR002044">
    <property type="entry name" value="CBM20"/>
</dbReference>
<evidence type="ECO:0000256" key="10">
    <source>
        <dbReference type="SAM" id="SignalP"/>
    </source>
</evidence>
<evidence type="ECO:0000256" key="3">
    <source>
        <dbReference type="ARBA" id="ARBA00022729"/>
    </source>
</evidence>
<comment type="similarity">
    <text evidence="2 9">Belongs to the glycosyl hydrolase 15 family.</text>
</comment>
<dbReference type="PIRSF" id="PIRSF001031">
    <property type="entry name" value="Glu-a-glcsd_SBD"/>
    <property type="match status" value="1"/>
</dbReference>
<keyword evidence="7 9" id="KW-0326">Glycosidase</keyword>
<evidence type="ECO:0000256" key="5">
    <source>
        <dbReference type="ARBA" id="ARBA00023180"/>
    </source>
</evidence>
<evidence type="ECO:0000256" key="1">
    <source>
        <dbReference type="ARBA" id="ARBA00001863"/>
    </source>
</evidence>
<evidence type="ECO:0000256" key="2">
    <source>
        <dbReference type="ARBA" id="ARBA00006188"/>
    </source>
</evidence>
<evidence type="ECO:0000256" key="6">
    <source>
        <dbReference type="ARBA" id="ARBA00023277"/>
    </source>
</evidence>
<name>A0ABP0BJP2_9PEZI</name>
<keyword evidence="13" id="KW-1185">Reference proteome</keyword>
<comment type="caution">
    <text evidence="12">The sequence shown here is derived from an EMBL/GenBank/DDBJ whole genome shotgun (WGS) entry which is preliminary data.</text>
</comment>
<dbReference type="InterPro" id="IPR008928">
    <property type="entry name" value="6-hairpin_glycosidase_sf"/>
</dbReference>
<dbReference type="InterPro" id="IPR013783">
    <property type="entry name" value="Ig-like_fold"/>
</dbReference>
<dbReference type="InterPro" id="IPR000165">
    <property type="entry name" value="Glucoamylase"/>
</dbReference>
<dbReference type="InterPro" id="IPR008291">
    <property type="entry name" value="Glucoamylase_SBD"/>
</dbReference>
<dbReference type="Gene3D" id="2.60.40.10">
    <property type="entry name" value="Immunoglobulins"/>
    <property type="match status" value="1"/>
</dbReference>
<accession>A0ABP0BJP2</accession>
<keyword evidence="6 9" id="KW-0119">Carbohydrate metabolism</keyword>
<dbReference type="Pfam" id="PF00723">
    <property type="entry name" value="Glyco_hydro_15"/>
    <property type="match status" value="1"/>
</dbReference>
<evidence type="ECO:0000256" key="8">
    <source>
        <dbReference type="ARBA" id="ARBA00023326"/>
    </source>
</evidence>
<evidence type="ECO:0000313" key="12">
    <source>
        <dbReference type="EMBL" id="CAK7219722.1"/>
    </source>
</evidence>
<evidence type="ECO:0000259" key="11">
    <source>
        <dbReference type="PROSITE" id="PS51166"/>
    </source>
</evidence>
<protein>
    <recommendedName>
        <fullName evidence="9">Glucoamylase</fullName>
        <ecNumber evidence="9">3.2.1.3</ecNumber>
    </recommendedName>
    <alternativeName>
        <fullName evidence="9">1,4-alpha-D-glucan glucohydrolase</fullName>
    </alternativeName>
    <alternativeName>
        <fullName evidence="9">Glucan 1,4-alpha-glucosidase</fullName>
    </alternativeName>
</protein>
<dbReference type="InterPro" id="IPR013784">
    <property type="entry name" value="Carb-bd-like_fold"/>
</dbReference>
<evidence type="ECO:0000256" key="9">
    <source>
        <dbReference type="PIRNR" id="PIRNR001031"/>
    </source>
</evidence>
<evidence type="ECO:0000256" key="7">
    <source>
        <dbReference type="ARBA" id="ARBA00023295"/>
    </source>
</evidence>
<dbReference type="Proteomes" id="UP001642406">
    <property type="component" value="Unassembled WGS sequence"/>
</dbReference>
<organism evidence="12 13">
    <name type="scientific">Sporothrix bragantina</name>
    <dbReference type="NCBI Taxonomy" id="671064"/>
    <lineage>
        <taxon>Eukaryota</taxon>
        <taxon>Fungi</taxon>
        <taxon>Dikarya</taxon>
        <taxon>Ascomycota</taxon>
        <taxon>Pezizomycotina</taxon>
        <taxon>Sordariomycetes</taxon>
        <taxon>Sordariomycetidae</taxon>
        <taxon>Ophiostomatales</taxon>
        <taxon>Ophiostomataceae</taxon>
        <taxon>Sporothrix</taxon>
    </lineage>
</organism>
<proteinExistence type="inferred from homology"/>
<keyword evidence="4 9" id="KW-0378">Hydrolase</keyword>
<dbReference type="EMBL" id="CAWUHC010000028">
    <property type="protein sequence ID" value="CAK7219722.1"/>
    <property type="molecule type" value="Genomic_DNA"/>
</dbReference>
<dbReference type="SUPFAM" id="SSF49452">
    <property type="entry name" value="Starch-binding domain-like"/>
    <property type="match status" value="1"/>
</dbReference>
<feature type="signal peptide" evidence="10">
    <location>
        <begin position="1"/>
        <end position="22"/>
    </location>
</feature>
<evidence type="ECO:0000313" key="13">
    <source>
        <dbReference type="Proteomes" id="UP001642406"/>
    </source>
</evidence>
<dbReference type="PRINTS" id="PR00736">
    <property type="entry name" value="GLHYDRLASE15"/>
</dbReference>
<dbReference type="SMART" id="SM01065">
    <property type="entry name" value="CBM_2"/>
    <property type="match status" value="1"/>
</dbReference>
<feature type="domain" description="CBM20" evidence="11">
    <location>
        <begin position="494"/>
        <end position="608"/>
    </location>
</feature>